<keyword evidence="4" id="KW-1185">Reference proteome</keyword>
<protein>
    <submittedName>
        <fullName evidence="3">Uncharacterized protein</fullName>
    </submittedName>
</protein>
<reference evidence="3 4" key="1">
    <citation type="journal article" date="2021" name="MBio">
        <title>Poor Competitiveness of Bradyrhizobium in Pigeon Pea Root Colonization in Indian Soils.</title>
        <authorList>
            <person name="Chalasani D."/>
            <person name="Basu A."/>
            <person name="Pullabhotla S.V.S.R.N."/>
            <person name="Jorrin B."/>
            <person name="Neal A.L."/>
            <person name="Poole P.S."/>
            <person name="Podile A.R."/>
            <person name="Tkacz A."/>
        </authorList>
    </citation>
    <scope>NUCLEOTIDE SEQUENCE [LARGE SCALE GENOMIC DNA]</scope>
    <source>
        <strain evidence="3 4">HU44</strain>
    </source>
</reference>
<dbReference type="EMBL" id="JAEUAO010000004">
    <property type="protein sequence ID" value="MBW9065294.1"/>
    <property type="molecule type" value="Genomic_DNA"/>
</dbReference>
<proteinExistence type="predicted"/>
<gene>
    <name evidence="3" type="ORF">JNB71_18480</name>
</gene>
<evidence type="ECO:0000313" key="3">
    <source>
        <dbReference type="EMBL" id="MBW9065294.1"/>
    </source>
</evidence>
<dbReference type="SUPFAM" id="SSF90257">
    <property type="entry name" value="Myosin rod fragments"/>
    <property type="match status" value="1"/>
</dbReference>
<feature type="coiled-coil region" evidence="1">
    <location>
        <begin position="106"/>
        <end position="231"/>
    </location>
</feature>
<name>A0ABS7HFU4_9HYPH</name>
<evidence type="ECO:0000256" key="1">
    <source>
        <dbReference type="SAM" id="Coils"/>
    </source>
</evidence>
<comment type="caution">
    <text evidence="3">The sequence shown here is derived from an EMBL/GenBank/DDBJ whole genome shotgun (WGS) entry which is preliminary data.</text>
</comment>
<dbReference type="RefSeq" id="WP_220373262.1">
    <property type="nucleotide sequence ID" value="NZ_JAEUAO010000004.1"/>
</dbReference>
<accession>A0ABS7HFU4</accession>
<feature type="region of interest" description="Disordered" evidence="2">
    <location>
        <begin position="352"/>
        <end position="374"/>
    </location>
</feature>
<dbReference type="Proteomes" id="UP000757604">
    <property type="component" value="Unassembled WGS sequence"/>
</dbReference>
<evidence type="ECO:0000256" key="2">
    <source>
        <dbReference type="SAM" id="MobiDB-lite"/>
    </source>
</evidence>
<sequence>MIEFALLFALGFLTAAILGLLAAPAVYKRIVRFAEDRLKATMPLSPQEVRAQKDAARAAYAAENARTSQVLKRERDKTVTLMLQNDAVLKDARRLAGENADLHTQIADMNVEAADLRSTARQLEQTIERLKASLADLERDNVKKKDDIRTLQRQLDHFTADLDNLKIDAVTSDTEAENLKSRIAGLRDERDNLRNELRAESARARELEVRLARDETRIRQFEAKLAKAIAANADKDNFLERRGAEIERLKAKIRDAGAAGPAMPVRKDKRPLAEVSAAGGLHVDAKATADQSRPTSAAIDLSAPEEAARNRAAALSERLVNSRTASHDDALREEIAEIAATMVVLTAAKEGPASPIPALLTPAGAQTDRSGKSLARRVKNMLPPEQP</sequence>
<dbReference type="Gene3D" id="1.10.287.1490">
    <property type="match status" value="1"/>
</dbReference>
<evidence type="ECO:0000313" key="4">
    <source>
        <dbReference type="Proteomes" id="UP000757604"/>
    </source>
</evidence>
<organism evidence="3 4">
    <name type="scientific">Rhizobium herbae</name>
    <dbReference type="NCBI Taxonomy" id="508661"/>
    <lineage>
        <taxon>Bacteria</taxon>
        <taxon>Pseudomonadati</taxon>
        <taxon>Pseudomonadota</taxon>
        <taxon>Alphaproteobacteria</taxon>
        <taxon>Hyphomicrobiales</taxon>
        <taxon>Rhizobiaceae</taxon>
        <taxon>Rhizobium/Agrobacterium group</taxon>
        <taxon>Rhizobium</taxon>
    </lineage>
</organism>
<keyword evidence="1" id="KW-0175">Coiled coil</keyword>